<dbReference type="InterPro" id="IPR004175">
    <property type="entry name" value="RNA_CPDase"/>
</dbReference>
<feature type="active site" description="Proton donor" evidence="2">
    <location>
        <position position="37"/>
    </location>
</feature>
<dbReference type="EC" id="3.1.4.58" evidence="2"/>
<proteinExistence type="inferred from homology"/>
<name>A0AAW4L614_9BACT</name>
<dbReference type="PANTHER" id="PTHR35561:SF1">
    <property type="entry name" value="RNA 2',3'-CYCLIC PHOSPHODIESTERASE"/>
    <property type="match status" value="1"/>
</dbReference>
<keyword evidence="1 2" id="KW-0378">Hydrolase</keyword>
<accession>A0AAW4L614</accession>
<sequence length="182" mass="20392">MGRLFVAIDLPEEVRRTICRLQEETLGFKWVPEEQLHLTLRFVGDADNEQYQQLSQNLAAINSDAFTFTLKALGHFPHHGPPRILWIGIDRCPDLMALQREVEAACVTAGFAADQRPFSPHITIARLKDASIAEVKSFAARHSLFRSAMCAVNSFHLYASTLLPKGAVHQRLNSFPLPTRSA</sequence>
<comment type="function">
    <text evidence="2">Hydrolyzes RNA 2',3'-cyclic phosphodiester to an RNA 2'-phosphomonoester.</text>
</comment>
<dbReference type="GO" id="GO:0004113">
    <property type="term" value="F:2',3'-cyclic-nucleotide 3'-phosphodiesterase activity"/>
    <property type="evidence" value="ECO:0007669"/>
    <property type="project" value="InterPro"/>
</dbReference>
<comment type="caution">
    <text evidence="3">The sequence shown here is derived from an EMBL/GenBank/DDBJ whole genome shotgun (WGS) entry which is preliminary data.</text>
</comment>
<dbReference type="Proteomes" id="UP000811899">
    <property type="component" value="Unassembled WGS sequence"/>
</dbReference>
<organism evidence="3 4">
    <name type="scientific">Geoanaerobacter pelophilus</name>
    <dbReference type="NCBI Taxonomy" id="60036"/>
    <lineage>
        <taxon>Bacteria</taxon>
        <taxon>Pseudomonadati</taxon>
        <taxon>Thermodesulfobacteriota</taxon>
        <taxon>Desulfuromonadia</taxon>
        <taxon>Geobacterales</taxon>
        <taxon>Geobacteraceae</taxon>
        <taxon>Geoanaerobacter</taxon>
    </lineage>
</organism>
<feature type="short sequence motif" description="HXTX 2" evidence="2">
    <location>
        <begin position="121"/>
        <end position="124"/>
    </location>
</feature>
<evidence type="ECO:0000256" key="1">
    <source>
        <dbReference type="ARBA" id="ARBA00022801"/>
    </source>
</evidence>
<feature type="active site" description="Proton acceptor" evidence="2">
    <location>
        <position position="121"/>
    </location>
</feature>
<dbReference type="EMBL" id="JAHCVJ010000004">
    <property type="protein sequence ID" value="MBT0664970.1"/>
    <property type="molecule type" value="Genomic_DNA"/>
</dbReference>
<dbReference type="PANTHER" id="PTHR35561">
    <property type="entry name" value="RNA 2',3'-CYCLIC PHOSPHODIESTERASE"/>
    <property type="match status" value="1"/>
</dbReference>
<dbReference type="GO" id="GO:0008664">
    <property type="term" value="F:RNA 2',3'-cyclic 3'-phosphodiesterase activity"/>
    <property type="evidence" value="ECO:0007669"/>
    <property type="project" value="UniProtKB-EC"/>
</dbReference>
<keyword evidence="4" id="KW-1185">Reference proteome</keyword>
<comment type="similarity">
    <text evidence="2">Belongs to the 2H phosphoesterase superfamily. ThpR family.</text>
</comment>
<reference evidence="3 4" key="1">
    <citation type="submission" date="2021-05" db="EMBL/GenBank/DDBJ databases">
        <title>The draft genome of Geobacter pelophilus DSM 12255.</title>
        <authorList>
            <person name="Xu Z."/>
            <person name="Masuda Y."/>
            <person name="Itoh H."/>
            <person name="Senoo K."/>
        </authorList>
    </citation>
    <scope>NUCLEOTIDE SEQUENCE [LARGE SCALE GENOMIC DNA]</scope>
    <source>
        <strain evidence="3 4">DSM 12255</strain>
    </source>
</reference>
<gene>
    <name evidence="3" type="primary">thpR</name>
    <name evidence="3" type="ORF">KI809_11755</name>
</gene>
<dbReference type="AlphaFoldDB" id="A0AAW4L614"/>
<evidence type="ECO:0000256" key="2">
    <source>
        <dbReference type="HAMAP-Rule" id="MF_01940"/>
    </source>
</evidence>
<protein>
    <recommendedName>
        <fullName evidence="2">RNA 2',3'-cyclic phosphodiesterase</fullName>
        <shortName evidence="2">RNA 2',3'-CPDase</shortName>
        <ecNumber evidence="2">3.1.4.58</ecNumber>
    </recommendedName>
</protein>
<dbReference type="HAMAP" id="MF_01940">
    <property type="entry name" value="RNA_CPDase"/>
    <property type="match status" value="1"/>
</dbReference>
<evidence type="ECO:0000313" key="3">
    <source>
        <dbReference type="EMBL" id="MBT0664970.1"/>
    </source>
</evidence>
<dbReference type="InterPro" id="IPR009097">
    <property type="entry name" value="Cyclic_Pdiesterase"/>
</dbReference>
<dbReference type="Gene3D" id="3.90.1140.10">
    <property type="entry name" value="Cyclic phosphodiesterase"/>
    <property type="match status" value="1"/>
</dbReference>
<feature type="short sequence motif" description="HXTX 1" evidence="2">
    <location>
        <begin position="37"/>
        <end position="40"/>
    </location>
</feature>
<evidence type="ECO:0000313" key="4">
    <source>
        <dbReference type="Proteomes" id="UP000811899"/>
    </source>
</evidence>
<dbReference type="RefSeq" id="WP_214171741.1">
    <property type="nucleotide sequence ID" value="NZ_JAHCVJ010000004.1"/>
</dbReference>
<dbReference type="NCBIfam" id="TIGR02258">
    <property type="entry name" value="2_5_ligase"/>
    <property type="match status" value="1"/>
</dbReference>
<dbReference type="Pfam" id="PF13563">
    <property type="entry name" value="2_5_RNA_ligase2"/>
    <property type="match status" value="1"/>
</dbReference>
<dbReference type="SUPFAM" id="SSF55144">
    <property type="entry name" value="LigT-like"/>
    <property type="match status" value="1"/>
</dbReference>
<comment type="catalytic activity">
    <reaction evidence="2">
        <text>a 3'-end 2',3'-cyclophospho-ribonucleotide-RNA + H2O = a 3'-end 2'-phospho-ribonucleotide-RNA + H(+)</text>
        <dbReference type="Rhea" id="RHEA:11828"/>
        <dbReference type="Rhea" id="RHEA-COMP:10464"/>
        <dbReference type="Rhea" id="RHEA-COMP:17353"/>
        <dbReference type="ChEBI" id="CHEBI:15377"/>
        <dbReference type="ChEBI" id="CHEBI:15378"/>
        <dbReference type="ChEBI" id="CHEBI:83064"/>
        <dbReference type="ChEBI" id="CHEBI:173113"/>
        <dbReference type="EC" id="3.1.4.58"/>
    </reaction>
</comment>